<gene>
    <name evidence="2" type="ORF">NDU88_000234</name>
</gene>
<keyword evidence="3" id="KW-1185">Reference proteome</keyword>
<dbReference type="Proteomes" id="UP001066276">
    <property type="component" value="Chromosome 2_1"/>
</dbReference>
<feature type="compositionally biased region" description="Low complexity" evidence="1">
    <location>
        <begin position="1"/>
        <end position="14"/>
    </location>
</feature>
<organism evidence="2 3">
    <name type="scientific">Pleurodeles waltl</name>
    <name type="common">Iberian ribbed newt</name>
    <dbReference type="NCBI Taxonomy" id="8319"/>
    <lineage>
        <taxon>Eukaryota</taxon>
        <taxon>Metazoa</taxon>
        <taxon>Chordata</taxon>
        <taxon>Craniata</taxon>
        <taxon>Vertebrata</taxon>
        <taxon>Euteleostomi</taxon>
        <taxon>Amphibia</taxon>
        <taxon>Batrachia</taxon>
        <taxon>Caudata</taxon>
        <taxon>Salamandroidea</taxon>
        <taxon>Salamandridae</taxon>
        <taxon>Pleurodelinae</taxon>
        <taxon>Pleurodeles</taxon>
    </lineage>
</organism>
<feature type="region of interest" description="Disordered" evidence="1">
    <location>
        <begin position="1"/>
        <end position="141"/>
    </location>
</feature>
<dbReference type="EMBL" id="JANPWB010000003">
    <property type="protein sequence ID" value="KAJ1196363.1"/>
    <property type="molecule type" value="Genomic_DNA"/>
</dbReference>
<feature type="compositionally biased region" description="Basic and acidic residues" evidence="1">
    <location>
        <begin position="77"/>
        <end position="86"/>
    </location>
</feature>
<accession>A0AAV7V555</accession>
<name>A0AAV7V555_PLEWA</name>
<feature type="compositionally biased region" description="Pro residues" evidence="1">
    <location>
        <begin position="96"/>
        <end position="105"/>
    </location>
</feature>
<evidence type="ECO:0000256" key="1">
    <source>
        <dbReference type="SAM" id="MobiDB-lite"/>
    </source>
</evidence>
<reference evidence="2" key="1">
    <citation type="journal article" date="2022" name="bioRxiv">
        <title>Sequencing and chromosome-scale assembly of the giantPleurodeles waltlgenome.</title>
        <authorList>
            <person name="Brown T."/>
            <person name="Elewa A."/>
            <person name="Iarovenko S."/>
            <person name="Subramanian E."/>
            <person name="Araus A.J."/>
            <person name="Petzold A."/>
            <person name="Susuki M."/>
            <person name="Suzuki K.-i.T."/>
            <person name="Hayashi T."/>
            <person name="Toyoda A."/>
            <person name="Oliveira C."/>
            <person name="Osipova E."/>
            <person name="Leigh N.D."/>
            <person name="Simon A."/>
            <person name="Yun M.H."/>
        </authorList>
    </citation>
    <scope>NUCLEOTIDE SEQUENCE</scope>
    <source>
        <strain evidence="2">20211129_DDA</strain>
        <tissue evidence="2">Liver</tissue>
    </source>
</reference>
<feature type="compositionally biased region" description="Polar residues" evidence="1">
    <location>
        <begin position="15"/>
        <end position="32"/>
    </location>
</feature>
<sequence>MTTTSVTQSEDTTSLLFGQSAEQGIPDSSTACAQPELPSVQFDEPTSLDLEEKGPLPLDALMGEDNGDTGAFPQIKLEIEHKEDIRFLTGEDALPSSPPSTSPSPPRKRRLTPSTYPAPLSDDDDGEWIPEHQGGPSRRFQDGLVASATSDDDEPVFVGESRAERVEGIPRQTAAPSIPIRSIFLQQKPTTSTTFPFGCTCWVAMVPAVVLISRHPFNDR</sequence>
<protein>
    <submittedName>
        <fullName evidence="2">Uncharacterized protein</fullName>
    </submittedName>
</protein>
<comment type="caution">
    <text evidence="2">The sequence shown here is derived from an EMBL/GenBank/DDBJ whole genome shotgun (WGS) entry which is preliminary data.</text>
</comment>
<evidence type="ECO:0000313" key="3">
    <source>
        <dbReference type="Proteomes" id="UP001066276"/>
    </source>
</evidence>
<dbReference type="AlphaFoldDB" id="A0AAV7V555"/>
<evidence type="ECO:0000313" key="2">
    <source>
        <dbReference type="EMBL" id="KAJ1196363.1"/>
    </source>
</evidence>
<proteinExistence type="predicted"/>